<organism evidence="3 4">
    <name type="scientific">Lophiostoma macrostomum CBS 122681</name>
    <dbReference type="NCBI Taxonomy" id="1314788"/>
    <lineage>
        <taxon>Eukaryota</taxon>
        <taxon>Fungi</taxon>
        <taxon>Dikarya</taxon>
        <taxon>Ascomycota</taxon>
        <taxon>Pezizomycotina</taxon>
        <taxon>Dothideomycetes</taxon>
        <taxon>Pleosporomycetidae</taxon>
        <taxon>Pleosporales</taxon>
        <taxon>Lophiostomataceae</taxon>
        <taxon>Lophiostoma</taxon>
    </lineage>
</organism>
<evidence type="ECO:0000313" key="3">
    <source>
        <dbReference type="EMBL" id="KAF2651958.1"/>
    </source>
</evidence>
<keyword evidence="2" id="KW-1133">Transmembrane helix</keyword>
<protein>
    <submittedName>
        <fullName evidence="3">Uncharacterized protein</fullName>
    </submittedName>
</protein>
<feature type="transmembrane region" description="Helical" evidence="2">
    <location>
        <begin position="100"/>
        <end position="124"/>
    </location>
</feature>
<sequence>MPGLGDDPHGPAQTTVTSCAFTDVVPWSGCTPVVVPVTATDTAPPDNKNTGVVTSDGRPAETDTAHPSQSPSFTGATTVLAATATPSSSSSTSNGVSKGAVAGIAIGTAILGAAIAFLIAFFLFRRRKQNPKMTNSSYESVPQLPSSVGKGIPSSPYVQEVSQIPPPALAAAAVPREQREEEDVDLANLAASSAFLAGVLPEVADDMTIRSRVSELFEQMQRHVENFYRDVHASITPSMESDLAKFGNGSAGTGMLEMLQSFSQPTVAIKHALVSYVMGITAPEGKRGESLFPREVIGMGGKDKVLNANPDLSPAYLLYRQLSSHLYTTLNPLSPHTNPSASALSLTTSLSSRVQEAAEHFALTFFPWANPAYSDSDKDDDLVSIIIHALELMLWLHGQPFVYELNWEGVGRRGIVIAPGLARMTDTQGREDGEPQVLLEPTVVAT</sequence>
<dbReference type="AlphaFoldDB" id="A0A6A6SZK6"/>
<dbReference type="Proteomes" id="UP000799324">
    <property type="component" value="Unassembled WGS sequence"/>
</dbReference>
<keyword evidence="2" id="KW-0812">Transmembrane</keyword>
<dbReference type="EMBL" id="MU004413">
    <property type="protein sequence ID" value="KAF2651958.1"/>
    <property type="molecule type" value="Genomic_DNA"/>
</dbReference>
<feature type="compositionally biased region" description="Low complexity" evidence="1">
    <location>
        <begin position="37"/>
        <end position="46"/>
    </location>
</feature>
<proteinExistence type="predicted"/>
<accession>A0A6A6SZK6</accession>
<keyword evidence="2" id="KW-0472">Membrane</keyword>
<dbReference type="OrthoDB" id="5421765at2759"/>
<gene>
    <name evidence="3" type="ORF">K491DRAFT_696018</name>
</gene>
<feature type="region of interest" description="Disordered" evidence="1">
    <location>
        <begin position="37"/>
        <end position="74"/>
    </location>
</feature>
<evidence type="ECO:0000313" key="4">
    <source>
        <dbReference type="Proteomes" id="UP000799324"/>
    </source>
</evidence>
<evidence type="ECO:0000256" key="2">
    <source>
        <dbReference type="SAM" id="Phobius"/>
    </source>
</evidence>
<evidence type="ECO:0000256" key="1">
    <source>
        <dbReference type="SAM" id="MobiDB-lite"/>
    </source>
</evidence>
<reference evidence="3" key="1">
    <citation type="journal article" date="2020" name="Stud. Mycol.">
        <title>101 Dothideomycetes genomes: a test case for predicting lifestyles and emergence of pathogens.</title>
        <authorList>
            <person name="Haridas S."/>
            <person name="Albert R."/>
            <person name="Binder M."/>
            <person name="Bloem J."/>
            <person name="Labutti K."/>
            <person name="Salamov A."/>
            <person name="Andreopoulos B."/>
            <person name="Baker S."/>
            <person name="Barry K."/>
            <person name="Bills G."/>
            <person name="Bluhm B."/>
            <person name="Cannon C."/>
            <person name="Castanera R."/>
            <person name="Culley D."/>
            <person name="Daum C."/>
            <person name="Ezra D."/>
            <person name="Gonzalez J."/>
            <person name="Henrissat B."/>
            <person name="Kuo A."/>
            <person name="Liang C."/>
            <person name="Lipzen A."/>
            <person name="Lutzoni F."/>
            <person name="Magnuson J."/>
            <person name="Mondo S."/>
            <person name="Nolan M."/>
            <person name="Ohm R."/>
            <person name="Pangilinan J."/>
            <person name="Park H.-J."/>
            <person name="Ramirez L."/>
            <person name="Alfaro M."/>
            <person name="Sun H."/>
            <person name="Tritt A."/>
            <person name="Yoshinaga Y."/>
            <person name="Zwiers L.-H."/>
            <person name="Turgeon B."/>
            <person name="Goodwin S."/>
            <person name="Spatafora J."/>
            <person name="Crous P."/>
            <person name="Grigoriev I."/>
        </authorList>
    </citation>
    <scope>NUCLEOTIDE SEQUENCE</scope>
    <source>
        <strain evidence="3">CBS 122681</strain>
    </source>
</reference>
<keyword evidence="4" id="KW-1185">Reference proteome</keyword>
<name>A0A6A6SZK6_9PLEO</name>